<dbReference type="SUPFAM" id="SSF56219">
    <property type="entry name" value="DNase I-like"/>
    <property type="match status" value="1"/>
</dbReference>
<name>A0A1Y2HHL7_9FUNG</name>
<dbReference type="EMBL" id="MCFL01000031">
    <property type="protein sequence ID" value="ORZ34019.1"/>
    <property type="molecule type" value="Genomic_DNA"/>
</dbReference>
<accession>A0A1Y2HHL7</accession>
<keyword evidence="5" id="KW-0436">Ligase</keyword>
<dbReference type="Pfam" id="PF13563">
    <property type="entry name" value="2_5_RNA_ligase2"/>
    <property type="match status" value="1"/>
</dbReference>
<dbReference type="Gene3D" id="3.90.1140.10">
    <property type="entry name" value="Cyclic phosphodiesterase"/>
    <property type="match status" value="1"/>
</dbReference>
<feature type="compositionally biased region" description="Basic and acidic residues" evidence="1">
    <location>
        <begin position="1206"/>
        <end position="1216"/>
    </location>
</feature>
<sequence length="1354" mass="148677">MPVYIAFDHIHRNSIPSHRLFTLFATRPPHTTRPTRSLTLSLTSTSIILEQFYSITTTSSHTIMSRRPTLGPNKSARTAVAIIPPPALWPAIQPLRRAFDPAHPRWPPHINLLFPFAPLSSNNNDASALADHARLPSVLDRIRTALQSCQTTSDLHLQLAQASTFFQRKVAIVHAKPVSDSSLLQIHAALLRAFPQCTDTADHAGGFHPHLTLAKVPWNSNQPSQTQGNLDTVLDAAARAVQEHHGENGVLEWVAQGVYVLERLDNDPFTFVGHVGFDGSTNGDPYGLLGTTYSPDADLMAPLPTPAAAEAVQIAEPKDKCSVVCKPRTTTSLDAIQLAARPWLEYPCVDSPEVLASEKYDQSWVVLPTYQYDSRHQAWAKVPLEKFDQHHHHHHQNNMDSLSIITYNILNSLSPNSTARHKRLLAQLERAIATHSVTVIALQELTPTFLTLLLAQPWVQSSWSVSHTPDFAAPVFPAMGAQGFLVHKSLGAFAHMHMRLTGKKAHVVAYLPQTGAWIANVHLTSNHATNRDPKDKRVAQMDPVGQLLERHARGRGLAVVVGDFNSDDHEEDAMLIGRFGLVDGAGELGRRLDTFDPTRNVLALAAATMKETPHAYDRVVYQGKWTSGWEVKHMDMIGDRVEDEEDLAGVEDEDERLTRGWPASDHYGVLARFVCKATTTTDDEEQGSLISNHEIHSRLAALHNYESQSQRVLRARALDLLTHHLNHLDRMPPLAIPHLLPVGSVRLGLHSPESDTDLLCLVTTSPTLFADAIERTACPTGLRLMRVIRDASVPTAQFMAFDKVHMDVQYVAPSTAFLTRASELLANPDLASSELEWPDEKKSVTSALLSVRDAATAAAHLTPAAQLAFRVLRLWATDNGLYAGRVGYLSGAALVVLVLRVLHVHPGAAHSAAAIVKHFFDDYAQFPFASVAVTVGGAPTAPVRGAMVVESLNRPRVNITRHASAATRGVLVTKLREMRERAAEDPAAAILGLDVKKGDWRCRVIKHGWQKFMSEYDTFIDVGMGRSVADRECVRAWRLAVGTVRWNQVLGRVDRLIEAHEVAAAEATSPSPPSSADDKVESQPPPPRAQEVPSMTVHVWPVAWQTKDVASMSDVAMNKLHDVDVHYLVGVRGVEPGSMLMQRILAEIDAAVRPPALDEVKGAIGSSVAAPWWSYVTCATRAEVAALELVPVEREWTDPGPTEAVDDLKNGGHDEGSIDSPVSAAPTSPPEVDSPPASPTRSATSSTAKQRKSKSKSTRQSASQPASKGKLRPSQDVMHRLLWDPETYDAADFVVGYVDRFLGIKERPLLAFRSDDEADPDWVPLHRIVHFRRVSDGVKVWDREKKVDLVFGSG</sequence>
<dbReference type="Proteomes" id="UP000193411">
    <property type="component" value="Unassembled WGS sequence"/>
</dbReference>
<protein>
    <submittedName>
        <fullName evidence="5">2'-5' RNA ligase superfamily-domain-containing protein</fullName>
    </submittedName>
</protein>
<dbReference type="SUPFAM" id="SSF81631">
    <property type="entry name" value="PAP/OAS1 substrate-binding domain"/>
    <property type="match status" value="1"/>
</dbReference>
<evidence type="ECO:0000259" key="4">
    <source>
        <dbReference type="Pfam" id="PF04928"/>
    </source>
</evidence>
<reference evidence="5 6" key="1">
    <citation type="submission" date="2016-07" db="EMBL/GenBank/DDBJ databases">
        <title>Pervasive Adenine N6-methylation of Active Genes in Fungi.</title>
        <authorList>
            <consortium name="DOE Joint Genome Institute"/>
            <person name="Mondo S.J."/>
            <person name="Dannebaum R.O."/>
            <person name="Kuo R.C."/>
            <person name="Labutti K."/>
            <person name="Haridas S."/>
            <person name="Kuo A."/>
            <person name="Salamov A."/>
            <person name="Ahrendt S.R."/>
            <person name="Lipzen A."/>
            <person name="Sullivan W."/>
            <person name="Andreopoulos W.B."/>
            <person name="Clum A."/>
            <person name="Lindquist E."/>
            <person name="Daum C."/>
            <person name="Ramamoorthy G.K."/>
            <person name="Gryganskyi A."/>
            <person name="Culley D."/>
            <person name="Magnuson J.K."/>
            <person name="James T.Y."/>
            <person name="O'Malley M.A."/>
            <person name="Stajich J.E."/>
            <person name="Spatafora J.W."/>
            <person name="Visel A."/>
            <person name="Grigoriev I.V."/>
        </authorList>
    </citation>
    <scope>NUCLEOTIDE SEQUENCE [LARGE SCALE GENOMIC DNA]</scope>
    <source>
        <strain evidence="5 6">PL171</strain>
    </source>
</reference>
<feature type="compositionally biased region" description="Low complexity" evidence="1">
    <location>
        <begin position="1239"/>
        <end position="1248"/>
    </location>
</feature>
<evidence type="ECO:0000313" key="6">
    <source>
        <dbReference type="Proteomes" id="UP000193411"/>
    </source>
</evidence>
<dbReference type="GO" id="GO:1990817">
    <property type="term" value="F:poly(A) RNA polymerase activity"/>
    <property type="evidence" value="ECO:0007669"/>
    <property type="project" value="InterPro"/>
</dbReference>
<dbReference type="Pfam" id="PF03372">
    <property type="entry name" value="Exo_endo_phos"/>
    <property type="match status" value="1"/>
</dbReference>
<feature type="domain" description="MJ1316 RNA cyclic group end recognition" evidence="3">
    <location>
        <begin position="1271"/>
        <end position="1343"/>
    </location>
</feature>
<dbReference type="Gene3D" id="3.60.10.10">
    <property type="entry name" value="Endonuclease/exonuclease/phosphatase"/>
    <property type="match status" value="1"/>
</dbReference>
<evidence type="ECO:0000256" key="1">
    <source>
        <dbReference type="SAM" id="MobiDB-lite"/>
    </source>
</evidence>
<dbReference type="PANTHER" id="PTHR37474:SF1">
    <property type="entry name" value="2'-5' RNA LIGASE FAMILY PROTEIN"/>
    <property type="match status" value="1"/>
</dbReference>
<feature type="domain" description="Endonuclease/exonuclease/phosphatase" evidence="2">
    <location>
        <begin position="405"/>
        <end position="628"/>
    </location>
</feature>
<evidence type="ECO:0000259" key="2">
    <source>
        <dbReference type="Pfam" id="PF03372"/>
    </source>
</evidence>
<dbReference type="PANTHER" id="PTHR37474">
    <property type="entry name" value="RNA LIGASE/CYCLIC NUCLEOTIDE PHOSPHODIESTERASE"/>
    <property type="match status" value="1"/>
</dbReference>
<dbReference type="InterPro" id="IPR043519">
    <property type="entry name" value="NT_sf"/>
</dbReference>
<dbReference type="Pfam" id="PF04928">
    <property type="entry name" value="PAP_central"/>
    <property type="match status" value="1"/>
</dbReference>
<dbReference type="InterPro" id="IPR007012">
    <property type="entry name" value="PolA_pol_cen_dom"/>
</dbReference>
<keyword evidence="6" id="KW-1185">Reference proteome</keyword>
<comment type="caution">
    <text evidence="5">The sequence shown here is derived from an EMBL/GenBank/DDBJ whole genome shotgun (WGS) entry which is preliminary data.</text>
</comment>
<dbReference type="Gene3D" id="1.10.1410.10">
    <property type="match status" value="1"/>
</dbReference>
<feature type="compositionally biased region" description="Pro residues" evidence="1">
    <location>
        <begin position="1227"/>
        <end position="1238"/>
    </location>
</feature>
<organism evidence="5 6">
    <name type="scientific">Catenaria anguillulae PL171</name>
    <dbReference type="NCBI Taxonomy" id="765915"/>
    <lineage>
        <taxon>Eukaryota</taxon>
        <taxon>Fungi</taxon>
        <taxon>Fungi incertae sedis</taxon>
        <taxon>Blastocladiomycota</taxon>
        <taxon>Blastocladiomycetes</taxon>
        <taxon>Blastocladiales</taxon>
        <taxon>Catenariaceae</taxon>
        <taxon>Catenaria</taxon>
    </lineage>
</organism>
<dbReference type="SUPFAM" id="SSF81301">
    <property type="entry name" value="Nucleotidyltransferase"/>
    <property type="match status" value="1"/>
</dbReference>
<dbReference type="InterPro" id="IPR005135">
    <property type="entry name" value="Endo/exonuclease/phosphatase"/>
</dbReference>
<evidence type="ECO:0000313" key="5">
    <source>
        <dbReference type="EMBL" id="ORZ34019.1"/>
    </source>
</evidence>
<feature type="domain" description="Poly(A) polymerase central" evidence="4">
    <location>
        <begin position="867"/>
        <end position="929"/>
    </location>
</feature>
<feature type="region of interest" description="Disordered" evidence="1">
    <location>
        <begin position="1195"/>
        <end position="1273"/>
    </location>
</feature>
<evidence type="ECO:0000259" key="3">
    <source>
        <dbReference type="Pfam" id="PF04457"/>
    </source>
</evidence>
<dbReference type="InterPro" id="IPR040459">
    <property type="entry name" value="MJ1316"/>
</dbReference>
<dbReference type="SUPFAM" id="SSF55144">
    <property type="entry name" value="LigT-like"/>
    <property type="match status" value="1"/>
</dbReference>
<dbReference type="STRING" id="765915.A0A1Y2HHL7"/>
<dbReference type="OrthoDB" id="10263155at2759"/>
<dbReference type="InterPro" id="IPR036691">
    <property type="entry name" value="Endo/exonu/phosph_ase_sf"/>
</dbReference>
<dbReference type="GO" id="GO:0016874">
    <property type="term" value="F:ligase activity"/>
    <property type="evidence" value="ECO:0007669"/>
    <property type="project" value="UniProtKB-KW"/>
</dbReference>
<dbReference type="Gene3D" id="3.30.460.10">
    <property type="entry name" value="Beta Polymerase, domain 2"/>
    <property type="match status" value="1"/>
</dbReference>
<proteinExistence type="predicted"/>
<gene>
    <name evidence="5" type="ORF">BCR44DRAFT_1181461</name>
</gene>
<dbReference type="Pfam" id="PF04457">
    <property type="entry name" value="MJ1316"/>
    <property type="match status" value="1"/>
</dbReference>
<feature type="region of interest" description="Disordered" evidence="1">
    <location>
        <begin position="1064"/>
        <end position="1093"/>
    </location>
</feature>
<dbReference type="InterPro" id="IPR009097">
    <property type="entry name" value="Cyclic_Pdiesterase"/>
</dbReference>